<keyword evidence="1" id="KW-0812">Transmembrane</keyword>
<dbReference type="InterPro" id="IPR057693">
    <property type="entry name" value="DUF7933"/>
</dbReference>
<dbReference type="Pfam" id="PF24346">
    <property type="entry name" value="DUF7507"/>
    <property type="match status" value="2"/>
</dbReference>
<keyword evidence="1" id="KW-1133">Transmembrane helix</keyword>
<proteinExistence type="predicted"/>
<evidence type="ECO:0000313" key="4">
    <source>
        <dbReference type="EMBL" id="GAA4674891.1"/>
    </source>
</evidence>
<feature type="transmembrane region" description="Helical" evidence="1">
    <location>
        <begin position="815"/>
        <end position="837"/>
    </location>
</feature>
<feature type="domain" description="DUF7507" evidence="2">
    <location>
        <begin position="545"/>
        <end position="646"/>
    </location>
</feature>
<keyword evidence="1" id="KW-0472">Membrane</keyword>
<feature type="domain" description="DUF7933" evidence="3">
    <location>
        <begin position="293"/>
        <end position="398"/>
    </location>
</feature>
<evidence type="ECO:0000256" key="1">
    <source>
        <dbReference type="SAM" id="Phobius"/>
    </source>
</evidence>
<accession>A0ABP8VXH4</accession>
<protein>
    <recommendedName>
        <fullName evidence="6">Repeat protein (TIGR01451 family)</fullName>
    </recommendedName>
</protein>
<evidence type="ECO:0000313" key="5">
    <source>
        <dbReference type="Proteomes" id="UP001501295"/>
    </source>
</evidence>
<reference evidence="5" key="1">
    <citation type="journal article" date="2019" name="Int. J. Syst. Evol. Microbiol.">
        <title>The Global Catalogue of Microorganisms (GCM) 10K type strain sequencing project: providing services to taxonomists for standard genome sequencing and annotation.</title>
        <authorList>
            <consortium name="The Broad Institute Genomics Platform"/>
            <consortium name="The Broad Institute Genome Sequencing Center for Infectious Disease"/>
            <person name="Wu L."/>
            <person name="Ma J."/>
        </authorList>
    </citation>
    <scope>NUCLEOTIDE SEQUENCE [LARGE SCALE GENOMIC DNA]</scope>
    <source>
        <strain evidence="5">JCM 18956</strain>
    </source>
</reference>
<evidence type="ECO:0008006" key="6">
    <source>
        <dbReference type="Google" id="ProtNLM"/>
    </source>
</evidence>
<organism evidence="4 5">
    <name type="scientific">Frondihabitans cladoniiphilus</name>
    <dbReference type="NCBI Taxonomy" id="715785"/>
    <lineage>
        <taxon>Bacteria</taxon>
        <taxon>Bacillati</taxon>
        <taxon>Actinomycetota</taxon>
        <taxon>Actinomycetes</taxon>
        <taxon>Micrococcales</taxon>
        <taxon>Microbacteriaceae</taxon>
        <taxon>Frondihabitans</taxon>
    </lineage>
</organism>
<gene>
    <name evidence="4" type="ORF">GCM10025780_19260</name>
</gene>
<keyword evidence="5" id="KW-1185">Reference proteome</keyword>
<sequence>MPQRHRSLLAPRRRRLSQVGVALGLGVVAATAAIEGPGVEAVEAAATPARASHVSPVVSGTAGAVAKAAAPRTLFREDFESGTGASATVLGDYAGASGERYTADPAWLDPANCDGIITSFSGSDHASCPGAHGSAIRDYAHVLGQVAQAGPDANHSVSAYTRYSVSGRDLVEFETSAPIRLSAAKRFVTFSVDAVASACHRAQPELDFFLVDGSSEIPTAVDPVNPCVDEAASDYVVSGSDLAFRAGSYASSGAVLFSGDELGIRMRNRTAEGQGNDHSYDNVTVLDATPRLDVSFATGRHVVGDVVPMTFTVTNTTEKGAKPGWAFDESLPSGLRVATAGTTTCSAGSVFAADRSIHGTGDLGTGEASCTVTVGVTAERAGSFRVDAAAATDLTGLDAPRSATVSFDAAAPSLSVSETATVTNLTRAGRPPEVGDRIVFEASIENTGNVALFDVSATSAVGGVLRPVSRTLEVGASTTATGEPHVVEQADVDAGRVADAVTVTASAPESQRLSGADSRTGVGAGRQVVTGTASVEVATVAEDASLSIVESASIDGVAPAADADTGDRIDVQAVVANTGNVTITDMVVTSGSVGGLSCEVTVLAPNDSVGCSGGAPIVVTQDDVDSGAGVMDEASVAGTSAQGSAIVAGPSRVVVPVTAARPGLDLSATSSHGDDDHDGGLDLDEAISFGYTAMNTGNLVVQLGGVESSLNGTLACGVAELLPGEKTACGGGVRHVVSRGDIERGEIVDASRGTGFVSRGAGGGAGAGGGNASVATSLVDRRVPVSSSTFTLRFVPDAISAPTPLWPVLAFTGSVGLPLLGGVAVALLAGGGLLLLVRRYRAAR</sequence>
<dbReference type="RefSeq" id="WP_345375634.1">
    <property type="nucleotide sequence ID" value="NZ_BAABLM010000003.1"/>
</dbReference>
<dbReference type="Proteomes" id="UP001501295">
    <property type="component" value="Unassembled WGS sequence"/>
</dbReference>
<feature type="domain" description="DUF7507" evidence="2">
    <location>
        <begin position="411"/>
        <end position="512"/>
    </location>
</feature>
<evidence type="ECO:0000259" key="2">
    <source>
        <dbReference type="Pfam" id="PF24346"/>
    </source>
</evidence>
<dbReference type="InterPro" id="IPR055354">
    <property type="entry name" value="DUF7507"/>
</dbReference>
<comment type="caution">
    <text evidence="4">The sequence shown here is derived from an EMBL/GenBank/DDBJ whole genome shotgun (WGS) entry which is preliminary data.</text>
</comment>
<dbReference type="EMBL" id="BAABLM010000003">
    <property type="protein sequence ID" value="GAA4674891.1"/>
    <property type="molecule type" value="Genomic_DNA"/>
</dbReference>
<name>A0ABP8VXH4_9MICO</name>
<evidence type="ECO:0000259" key="3">
    <source>
        <dbReference type="Pfam" id="PF25564"/>
    </source>
</evidence>
<dbReference type="Pfam" id="PF25564">
    <property type="entry name" value="DUF7933"/>
    <property type="match status" value="1"/>
</dbReference>